<dbReference type="InterPro" id="IPR036396">
    <property type="entry name" value="Cyt_P450_sf"/>
</dbReference>
<dbReference type="GO" id="GO:0020037">
    <property type="term" value="F:heme binding"/>
    <property type="evidence" value="ECO:0007669"/>
    <property type="project" value="InterPro"/>
</dbReference>
<dbReference type="SUPFAM" id="SSF48264">
    <property type="entry name" value="Cytochrome P450"/>
    <property type="match status" value="1"/>
</dbReference>
<keyword evidence="1" id="KW-0349">Heme</keyword>
<accession>A0A6A5V3S5</accession>
<keyword evidence="1" id="KW-0479">Metal-binding</keyword>
<evidence type="ECO:0000313" key="3">
    <source>
        <dbReference type="EMBL" id="KAF1969676.1"/>
    </source>
</evidence>
<protein>
    <submittedName>
        <fullName evidence="3">Cytochrome P450</fullName>
    </submittedName>
</protein>
<dbReference type="InterPro" id="IPR050121">
    <property type="entry name" value="Cytochrome_P450_monoxygenase"/>
</dbReference>
<dbReference type="InterPro" id="IPR002401">
    <property type="entry name" value="Cyt_P450_E_grp-I"/>
</dbReference>
<evidence type="ECO:0000256" key="1">
    <source>
        <dbReference type="PIRSR" id="PIRSR602401-1"/>
    </source>
</evidence>
<dbReference type="Pfam" id="PF00067">
    <property type="entry name" value="p450"/>
    <property type="match status" value="1"/>
</dbReference>
<keyword evidence="2" id="KW-0812">Transmembrane</keyword>
<dbReference type="PRINTS" id="PR00463">
    <property type="entry name" value="EP450I"/>
</dbReference>
<comment type="cofactor">
    <cofactor evidence="1">
        <name>heme</name>
        <dbReference type="ChEBI" id="CHEBI:30413"/>
    </cofactor>
</comment>
<evidence type="ECO:0000256" key="2">
    <source>
        <dbReference type="SAM" id="Phobius"/>
    </source>
</evidence>
<dbReference type="Gene3D" id="1.10.630.10">
    <property type="entry name" value="Cytochrome P450"/>
    <property type="match status" value="2"/>
</dbReference>
<reference evidence="3" key="1">
    <citation type="journal article" date="2020" name="Stud. Mycol.">
        <title>101 Dothideomycetes genomes: a test case for predicting lifestyles and emergence of pathogens.</title>
        <authorList>
            <person name="Haridas S."/>
            <person name="Albert R."/>
            <person name="Binder M."/>
            <person name="Bloem J."/>
            <person name="Labutti K."/>
            <person name="Salamov A."/>
            <person name="Andreopoulos B."/>
            <person name="Baker S."/>
            <person name="Barry K."/>
            <person name="Bills G."/>
            <person name="Bluhm B."/>
            <person name="Cannon C."/>
            <person name="Castanera R."/>
            <person name="Culley D."/>
            <person name="Daum C."/>
            <person name="Ezra D."/>
            <person name="Gonzalez J."/>
            <person name="Henrissat B."/>
            <person name="Kuo A."/>
            <person name="Liang C."/>
            <person name="Lipzen A."/>
            <person name="Lutzoni F."/>
            <person name="Magnuson J."/>
            <person name="Mondo S."/>
            <person name="Nolan M."/>
            <person name="Ohm R."/>
            <person name="Pangilinan J."/>
            <person name="Park H.-J."/>
            <person name="Ramirez L."/>
            <person name="Alfaro M."/>
            <person name="Sun H."/>
            <person name="Tritt A."/>
            <person name="Yoshinaga Y."/>
            <person name="Zwiers L.-H."/>
            <person name="Turgeon B."/>
            <person name="Goodwin S."/>
            <person name="Spatafora J."/>
            <person name="Crous P."/>
            <person name="Grigoriev I."/>
        </authorList>
    </citation>
    <scope>NUCLEOTIDE SEQUENCE</scope>
    <source>
        <strain evidence="3">CBS 107.79</strain>
    </source>
</reference>
<sequence>MEFGGPCWLIHGSITSRFAIYSIGLATVAYVPYLTWLIWFHPLSRFPVKALHGKYGDVVRWAPNELSFACADAWKDIYDRRKDGKVLTKDPVWYRKDATMRAEHIVNADDPARHAEIHKMMAYAFSAKALLEQEDLILQYTGQLGEAIKEQSARGPINLDAAIWTLPIVPYFQYWLTPKAVREGGARYAMESKEDILRGERDGPKSDRIDFVSYILKKRQELNITDSQLAAHSNALIVAGSETSATVLSGLFFYLCKHPDVYAKRKKEVRSDFTSADEIMAKGAEGLSYLTACTNETFRIYPPIPIAMPRVTPKGSCTITGCFVPEGTVIGVYVWSVTHNPENFNDPDAFHPERWFEKSDNLDASNPFLMGPRMCMGINMTWIEVRVMAAQIAHMFDFELEDKTFD</sequence>
<feature type="binding site" description="axial binding residue" evidence="1">
    <location>
        <position position="375"/>
    </location>
    <ligand>
        <name>heme</name>
        <dbReference type="ChEBI" id="CHEBI:30413"/>
    </ligand>
    <ligandPart>
        <name>Fe</name>
        <dbReference type="ChEBI" id="CHEBI:18248"/>
    </ligandPart>
</feature>
<dbReference type="AlphaFoldDB" id="A0A6A5V3S5"/>
<dbReference type="InterPro" id="IPR001128">
    <property type="entry name" value="Cyt_P450"/>
</dbReference>
<dbReference type="PRINTS" id="PR00385">
    <property type="entry name" value="P450"/>
</dbReference>
<dbReference type="GO" id="GO:0016705">
    <property type="term" value="F:oxidoreductase activity, acting on paired donors, with incorporation or reduction of molecular oxygen"/>
    <property type="evidence" value="ECO:0007669"/>
    <property type="project" value="InterPro"/>
</dbReference>
<keyword evidence="1" id="KW-0408">Iron</keyword>
<dbReference type="Proteomes" id="UP000800036">
    <property type="component" value="Unassembled WGS sequence"/>
</dbReference>
<proteinExistence type="predicted"/>
<dbReference type="GO" id="GO:0005506">
    <property type="term" value="F:iron ion binding"/>
    <property type="evidence" value="ECO:0007669"/>
    <property type="project" value="InterPro"/>
</dbReference>
<keyword evidence="2" id="KW-0472">Membrane</keyword>
<dbReference type="GO" id="GO:0004497">
    <property type="term" value="F:monooxygenase activity"/>
    <property type="evidence" value="ECO:0007669"/>
    <property type="project" value="InterPro"/>
</dbReference>
<organism evidence="3 4">
    <name type="scientific">Bimuria novae-zelandiae CBS 107.79</name>
    <dbReference type="NCBI Taxonomy" id="1447943"/>
    <lineage>
        <taxon>Eukaryota</taxon>
        <taxon>Fungi</taxon>
        <taxon>Dikarya</taxon>
        <taxon>Ascomycota</taxon>
        <taxon>Pezizomycotina</taxon>
        <taxon>Dothideomycetes</taxon>
        <taxon>Pleosporomycetidae</taxon>
        <taxon>Pleosporales</taxon>
        <taxon>Massarineae</taxon>
        <taxon>Didymosphaeriaceae</taxon>
        <taxon>Bimuria</taxon>
    </lineage>
</organism>
<dbReference type="PANTHER" id="PTHR24305:SF161">
    <property type="entry name" value="P450, PUTATIVE (EUROFUNG)-RELATED"/>
    <property type="match status" value="1"/>
</dbReference>
<dbReference type="OrthoDB" id="1470350at2759"/>
<dbReference type="EMBL" id="ML976707">
    <property type="protein sequence ID" value="KAF1969676.1"/>
    <property type="molecule type" value="Genomic_DNA"/>
</dbReference>
<name>A0A6A5V3S5_9PLEO</name>
<feature type="transmembrane region" description="Helical" evidence="2">
    <location>
        <begin position="18"/>
        <end position="39"/>
    </location>
</feature>
<evidence type="ECO:0000313" key="4">
    <source>
        <dbReference type="Proteomes" id="UP000800036"/>
    </source>
</evidence>
<keyword evidence="2" id="KW-1133">Transmembrane helix</keyword>
<keyword evidence="4" id="KW-1185">Reference proteome</keyword>
<dbReference type="PANTHER" id="PTHR24305">
    <property type="entry name" value="CYTOCHROME P450"/>
    <property type="match status" value="1"/>
</dbReference>
<gene>
    <name evidence="3" type="ORF">BU23DRAFT_582564</name>
</gene>